<dbReference type="PANTHER" id="PTHR31668:SF26">
    <property type="entry name" value="GLUCOSE TRANSPORT TRANSCRIPTION REGULATOR RGT1-RELATED"/>
    <property type="match status" value="1"/>
</dbReference>
<organism evidence="8 9">
    <name type="scientific">Podospora aff. communis PSN243</name>
    <dbReference type="NCBI Taxonomy" id="3040156"/>
    <lineage>
        <taxon>Eukaryota</taxon>
        <taxon>Fungi</taxon>
        <taxon>Dikarya</taxon>
        <taxon>Ascomycota</taxon>
        <taxon>Pezizomycotina</taxon>
        <taxon>Sordariomycetes</taxon>
        <taxon>Sordariomycetidae</taxon>
        <taxon>Sordariales</taxon>
        <taxon>Podosporaceae</taxon>
        <taxon>Podospora</taxon>
    </lineage>
</organism>
<dbReference type="SMART" id="SM00066">
    <property type="entry name" value="GAL4"/>
    <property type="match status" value="1"/>
</dbReference>
<evidence type="ECO:0000313" key="8">
    <source>
        <dbReference type="EMBL" id="KAK4454143.1"/>
    </source>
</evidence>
<dbReference type="EMBL" id="MU865918">
    <property type="protein sequence ID" value="KAK4454143.1"/>
    <property type="molecule type" value="Genomic_DNA"/>
</dbReference>
<dbReference type="AlphaFoldDB" id="A0AAV9H0L8"/>
<evidence type="ECO:0000313" key="9">
    <source>
        <dbReference type="Proteomes" id="UP001321760"/>
    </source>
</evidence>
<comment type="caution">
    <text evidence="8">The sequence shown here is derived from an EMBL/GenBank/DDBJ whole genome shotgun (WGS) entry which is preliminary data.</text>
</comment>
<feature type="region of interest" description="Disordered" evidence="6">
    <location>
        <begin position="308"/>
        <end position="359"/>
    </location>
</feature>
<gene>
    <name evidence="8" type="ORF">QBC34DRAFT_394383</name>
</gene>
<dbReference type="CDD" id="cd12148">
    <property type="entry name" value="fungal_TF_MHR"/>
    <property type="match status" value="1"/>
</dbReference>
<dbReference type="PROSITE" id="PS00463">
    <property type="entry name" value="ZN2_CY6_FUNGAL_1"/>
    <property type="match status" value="1"/>
</dbReference>
<evidence type="ECO:0000256" key="4">
    <source>
        <dbReference type="ARBA" id="ARBA00023163"/>
    </source>
</evidence>
<proteinExistence type="predicted"/>
<dbReference type="PANTHER" id="PTHR31668">
    <property type="entry name" value="GLUCOSE TRANSPORT TRANSCRIPTION REGULATOR RGT1-RELATED-RELATED"/>
    <property type="match status" value="1"/>
</dbReference>
<feature type="compositionally biased region" description="Polar residues" evidence="6">
    <location>
        <begin position="189"/>
        <end position="206"/>
    </location>
</feature>
<evidence type="ECO:0000256" key="1">
    <source>
        <dbReference type="ARBA" id="ARBA00022723"/>
    </source>
</evidence>
<evidence type="ECO:0000256" key="3">
    <source>
        <dbReference type="ARBA" id="ARBA00023125"/>
    </source>
</evidence>
<protein>
    <submittedName>
        <fullName evidence="8">Glucose transport transcription regulator RGT1</fullName>
    </submittedName>
</protein>
<dbReference type="Proteomes" id="UP001321760">
    <property type="component" value="Unassembled WGS sequence"/>
</dbReference>
<feature type="compositionally biased region" description="Polar residues" evidence="6">
    <location>
        <begin position="17"/>
        <end position="26"/>
    </location>
</feature>
<feature type="compositionally biased region" description="Basic and acidic residues" evidence="6">
    <location>
        <begin position="73"/>
        <end position="85"/>
    </location>
</feature>
<name>A0AAV9H0L8_9PEZI</name>
<evidence type="ECO:0000256" key="5">
    <source>
        <dbReference type="ARBA" id="ARBA00023242"/>
    </source>
</evidence>
<dbReference type="GO" id="GO:0000981">
    <property type="term" value="F:DNA-binding transcription factor activity, RNA polymerase II-specific"/>
    <property type="evidence" value="ECO:0007669"/>
    <property type="project" value="InterPro"/>
</dbReference>
<dbReference type="GO" id="GO:0003677">
    <property type="term" value="F:DNA binding"/>
    <property type="evidence" value="ECO:0007669"/>
    <property type="project" value="UniProtKB-KW"/>
</dbReference>
<feature type="region of interest" description="Disordered" evidence="6">
    <location>
        <begin position="1"/>
        <end position="239"/>
    </location>
</feature>
<dbReference type="GO" id="GO:0008270">
    <property type="term" value="F:zinc ion binding"/>
    <property type="evidence" value="ECO:0007669"/>
    <property type="project" value="InterPro"/>
</dbReference>
<keyword evidence="5" id="KW-0539">Nucleus</keyword>
<feature type="compositionally biased region" description="Basic and acidic residues" evidence="6">
    <location>
        <begin position="100"/>
        <end position="118"/>
    </location>
</feature>
<keyword evidence="3" id="KW-0238">DNA-binding</keyword>
<dbReference type="Gene3D" id="4.10.240.10">
    <property type="entry name" value="Zn(2)-C6 fungal-type DNA-binding domain"/>
    <property type="match status" value="1"/>
</dbReference>
<feature type="compositionally biased region" description="Polar residues" evidence="6">
    <location>
        <begin position="334"/>
        <end position="350"/>
    </location>
</feature>
<feature type="compositionally biased region" description="Low complexity" evidence="6">
    <location>
        <begin position="86"/>
        <end position="99"/>
    </location>
</feature>
<feature type="domain" description="Zn(2)-C6 fungal-type" evidence="7">
    <location>
        <begin position="239"/>
        <end position="273"/>
    </location>
</feature>
<feature type="compositionally biased region" description="Low complexity" evidence="6">
    <location>
        <begin position="132"/>
        <end position="146"/>
    </location>
</feature>
<keyword evidence="2" id="KW-0805">Transcription regulation</keyword>
<dbReference type="Pfam" id="PF00172">
    <property type="entry name" value="Zn_clus"/>
    <property type="match status" value="1"/>
</dbReference>
<keyword evidence="1" id="KW-0479">Metal-binding</keyword>
<feature type="compositionally biased region" description="Basic and acidic residues" evidence="6">
    <location>
        <begin position="155"/>
        <end position="167"/>
    </location>
</feature>
<dbReference type="InterPro" id="IPR036864">
    <property type="entry name" value="Zn2-C6_fun-type_DNA-bd_sf"/>
</dbReference>
<dbReference type="InterPro" id="IPR050797">
    <property type="entry name" value="Carb_Metab_Trans_Reg"/>
</dbReference>
<reference evidence="8" key="2">
    <citation type="submission" date="2023-05" db="EMBL/GenBank/DDBJ databases">
        <authorList>
            <consortium name="Lawrence Berkeley National Laboratory"/>
            <person name="Steindorff A."/>
            <person name="Hensen N."/>
            <person name="Bonometti L."/>
            <person name="Westerberg I."/>
            <person name="Brannstrom I.O."/>
            <person name="Guillou S."/>
            <person name="Cros-Aarteil S."/>
            <person name="Calhoun S."/>
            <person name="Haridas S."/>
            <person name="Kuo A."/>
            <person name="Mondo S."/>
            <person name="Pangilinan J."/>
            <person name="Riley R."/>
            <person name="Labutti K."/>
            <person name="Andreopoulos B."/>
            <person name="Lipzen A."/>
            <person name="Chen C."/>
            <person name="Yanf M."/>
            <person name="Daum C."/>
            <person name="Ng V."/>
            <person name="Clum A."/>
            <person name="Ohm R."/>
            <person name="Martin F."/>
            <person name="Silar P."/>
            <person name="Natvig D."/>
            <person name="Lalanne C."/>
            <person name="Gautier V."/>
            <person name="Ament-Velasquez S.L."/>
            <person name="Kruys A."/>
            <person name="Hutchinson M.I."/>
            <person name="Powell A.J."/>
            <person name="Barry K."/>
            <person name="Miller A.N."/>
            <person name="Grigoriev I.V."/>
            <person name="Debuchy R."/>
            <person name="Gladieux P."/>
            <person name="Thoren M.H."/>
            <person name="Johannesson H."/>
        </authorList>
    </citation>
    <scope>NUCLEOTIDE SEQUENCE</scope>
    <source>
        <strain evidence="8">PSN243</strain>
    </source>
</reference>
<sequence length="880" mass="97520">MEDEKKTTVPEPGDVLMQNSFPSSTVDAPDGHFYHIQPREHDMDPDPDQLVQQALASLAEHHEQQQQSHAHGHMPENEHDQDLRELQALQEQEPQPQEQQHAEQAEHQAHHPNVDELRLAAQLSQDLAPIMAEAAQEHAQGQGQQQLPQGPDNGHMQESHGQVDPDLHQQLQAELQNHDQELQDILPPTGQQGNIPSEHQYHSNAPSPAHHGLPTMPMDAYQYPVDNTPPRKRSKVSRACDECRRKKIKCDAQSDAIDQPCTNCRRSSAQCLFSRVPQKRGPSKGYIKELADRINTIEGKLVGSVESLLEGARRTPTETFPSPQPADESRKRQYSSISGDGFPTPTSASGRNPPWPTEHRAIRPFIRPEERPAAPFSVNSLAPRPATPPTLPNNDTLPPRTEPNVLEGMTDGLQHDPLEPAREIDDEAFNCYLAALHPTFPVLARTKARVQNLVSQCPPTLQSAFHDAFLDFTRPALRHAALVNGEIASSAERLLFEWELERRPAAHATDLVYFLTTVMMALCYDRSHPRGSRRAALIAKAAAIGYSHKIYRAQPDPVPGPEFDPDSDHNVALRAWWTLVMFDRWNAIATGVPMFISNDTAVMVQGLKPIVGDGFYQLLQLSHIIGSFVPFAQGTKPGDDCKHTPMLAKNTIHNLQQYLLQFPPELDEGRFQHVHLAYWHTSLLAHMLSPTTWIEQIFQDCDKLISMLASTPPHTFNPLHHHFVNLLSAVLVELTKAPLVRDDAIQLIKEMLDRAVVSSPRNTAVREKIADRLPTQNGEANDTNVKNLQQLADLATATGPTSAPLQNGEAPRAPPAPMEAVALDPVSAAAPPSALKTDQGDQGVDADQLAFDSITECLRVGYLTVSEKRGEAAGTKEVVR</sequence>
<keyword evidence="9" id="KW-1185">Reference proteome</keyword>
<feature type="compositionally biased region" description="Basic and acidic residues" evidence="6">
    <location>
        <begin position="29"/>
        <end position="44"/>
    </location>
</feature>
<evidence type="ECO:0000256" key="2">
    <source>
        <dbReference type="ARBA" id="ARBA00023015"/>
    </source>
</evidence>
<keyword evidence="4" id="KW-0804">Transcription</keyword>
<feature type="region of interest" description="Disordered" evidence="6">
    <location>
        <begin position="375"/>
        <end position="417"/>
    </location>
</feature>
<evidence type="ECO:0000259" key="7">
    <source>
        <dbReference type="PROSITE" id="PS50048"/>
    </source>
</evidence>
<reference evidence="8" key="1">
    <citation type="journal article" date="2023" name="Mol. Phylogenet. Evol.">
        <title>Genome-scale phylogeny and comparative genomics of the fungal order Sordariales.</title>
        <authorList>
            <person name="Hensen N."/>
            <person name="Bonometti L."/>
            <person name="Westerberg I."/>
            <person name="Brannstrom I.O."/>
            <person name="Guillou S."/>
            <person name="Cros-Aarteil S."/>
            <person name="Calhoun S."/>
            <person name="Haridas S."/>
            <person name="Kuo A."/>
            <person name="Mondo S."/>
            <person name="Pangilinan J."/>
            <person name="Riley R."/>
            <person name="LaButti K."/>
            <person name="Andreopoulos B."/>
            <person name="Lipzen A."/>
            <person name="Chen C."/>
            <person name="Yan M."/>
            <person name="Daum C."/>
            <person name="Ng V."/>
            <person name="Clum A."/>
            <person name="Steindorff A."/>
            <person name="Ohm R.A."/>
            <person name="Martin F."/>
            <person name="Silar P."/>
            <person name="Natvig D.O."/>
            <person name="Lalanne C."/>
            <person name="Gautier V."/>
            <person name="Ament-Velasquez S.L."/>
            <person name="Kruys A."/>
            <person name="Hutchinson M.I."/>
            <person name="Powell A.J."/>
            <person name="Barry K."/>
            <person name="Miller A.N."/>
            <person name="Grigoriev I.V."/>
            <person name="Debuchy R."/>
            <person name="Gladieux P."/>
            <person name="Hiltunen Thoren M."/>
            <person name="Johannesson H."/>
        </authorList>
    </citation>
    <scope>NUCLEOTIDE SEQUENCE</scope>
    <source>
        <strain evidence="8">PSN243</strain>
    </source>
</reference>
<dbReference type="PROSITE" id="PS50048">
    <property type="entry name" value="ZN2_CY6_FUNGAL_2"/>
    <property type="match status" value="1"/>
</dbReference>
<dbReference type="CDD" id="cd00067">
    <property type="entry name" value="GAL4"/>
    <property type="match status" value="1"/>
</dbReference>
<dbReference type="InterPro" id="IPR001138">
    <property type="entry name" value="Zn2Cys6_DnaBD"/>
</dbReference>
<evidence type="ECO:0000256" key="6">
    <source>
        <dbReference type="SAM" id="MobiDB-lite"/>
    </source>
</evidence>
<dbReference type="SUPFAM" id="SSF57701">
    <property type="entry name" value="Zn2/Cys6 DNA-binding domain"/>
    <property type="match status" value="1"/>
</dbReference>
<accession>A0AAV9H0L8</accession>